<dbReference type="SUPFAM" id="SSF47616">
    <property type="entry name" value="GST C-terminal domain-like"/>
    <property type="match status" value="1"/>
</dbReference>
<evidence type="ECO:0000259" key="2">
    <source>
        <dbReference type="PROSITE" id="PS50404"/>
    </source>
</evidence>
<dbReference type="EMBL" id="CP053923">
    <property type="protein sequence ID" value="QNT68247.1"/>
    <property type="molecule type" value="Genomic_DNA"/>
</dbReference>
<comment type="subunit">
    <text evidence="1">Homodimer.</text>
</comment>
<evidence type="ECO:0000256" key="1">
    <source>
        <dbReference type="ARBA" id="ARBA00011738"/>
    </source>
</evidence>
<dbReference type="PANTHER" id="PTHR43969:SF9">
    <property type="entry name" value="GLUTATHIONE S TRANSFERASE D10, ISOFORM A-RELATED"/>
    <property type="match status" value="1"/>
</dbReference>
<dbReference type="AlphaFoldDB" id="A0A7H1MXR1"/>
<dbReference type="InterPro" id="IPR010987">
    <property type="entry name" value="Glutathione-S-Trfase_C-like"/>
</dbReference>
<accession>A0A7H1MXR1</accession>
<keyword evidence="5" id="KW-1185">Reference proteome</keyword>
<dbReference type="KEGG" id="dvn:HQ394_01275"/>
<dbReference type="CDD" id="cd00570">
    <property type="entry name" value="GST_N_family"/>
    <property type="match status" value="1"/>
</dbReference>
<dbReference type="PROSITE" id="PS50405">
    <property type="entry name" value="GST_CTER"/>
    <property type="match status" value="1"/>
</dbReference>
<dbReference type="InterPro" id="IPR036282">
    <property type="entry name" value="Glutathione-S-Trfase_C_sf"/>
</dbReference>
<name>A0A7H1MXR1_9PROT</name>
<dbReference type="SUPFAM" id="SSF52833">
    <property type="entry name" value="Thioredoxin-like"/>
    <property type="match status" value="1"/>
</dbReference>
<dbReference type="SFLD" id="SFLDG00358">
    <property type="entry name" value="Main_(cytGST)"/>
    <property type="match status" value="1"/>
</dbReference>
<dbReference type="SFLD" id="SFLDS00019">
    <property type="entry name" value="Glutathione_Transferase_(cytos"/>
    <property type="match status" value="1"/>
</dbReference>
<gene>
    <name evidence="4" type="ORF">HQ394_01275</name>
</gene>
<evidence type="ECO:0000313" key="5">
    <source>
        <dbReference type="Proteomes" id="UP000516369"/>
    </source>
</evidence>
<dbReference type="PROSITE" id="PS50404">
    <property type="entry name" value="GST_NTER"/>
    <property type="match status" value="1"/>
</dbReference>
<dbReference type="CDD" id="cd00299">
    <property type="entry name" value="GST_C_family"/>
    <property type="match status" value="1"/>
</dbReference>
<dbReference type="GO" id="GO:0006749">
    <property type="term" value="P:glutathione metabolic process"/>
    <property type="evidence" value="ECO:0007669"/>
    <property type="project" value="TreeGrafter"/>
</dbReference>
<dbReference type="InterPro" id="IPR040079">
    <property type="entry name" value="Glutathione_S-Trfase"/>
</dbReference>
<dbReference type="Pfam" id="PF00043">
    <property type="entry name" value="GST_C"/>
    <property type="match status" value="1"/>
</dbReference>
<dbReference type="PANTHER" id="PTHR43969">
    <property type="entry name" value="GLUTATHIONE S TRANSFERASE D10, ISOFORM A-RELATED"/>
    <property type="match status" value="1"/>
</dbReference>
<dbReference type="RefSeq" id="WP_190261690.1">
    <property type="nucleotide sequence ID" value="NZ_CP053923.1"/>
</dbReference>
<reference evidence="4 5" key="1">
    <citation type="submission" date="2020-05" db="EMBL/GenBank/DDBJ databases">
        <title>Complete closed genome sequence of Defluviicoccus vanus.</title>
        <authorList>
            <person name="Bessarab I."/>
            <person name="Arumugam K."/>
            <person name="Maszenan A.M."/>
            <person name="Seviour R.J."/>
            <person name="Williams R.B."/>
        </authorList>
    </citation>
    <scope>NUCLEOTIDE SEQUENCE [LARGE SCALE GENOMIC DNA]</scope>
    <source>
        <strain evidence="4 5">Ben 114</strain>
    </source>
</reference>
<evidence type="ECO:0000313" key="4">
    <source>
        <dbReference type="EMBL" id="QNT68247.1"/>
    </source>
</evidence>
<dbReference type="InterPro" id="IPR036249">
    <property type="entry name" value="Thioredoxin-like_sf"/>
</dbReference>
<feature type="domain" description="GST C-terminal" evidence="3">
    <location>
        <begin position="84"/>
        <end position="222"/>
    </location>
</feature>
<dbReference type="Pfam" id="PF13409">
    <property type="entry name" value="GST_N_2"/>
    <property type="match status" value="1"/>
</dbReference>
<dbReference type="Proteomes" id="UP000516369">
    <property type="component" value="Chromosome"/>
</dbReference>
<dbReference type="GO" id="GO:0004364">
    <property type="term" value="F:glutathione transferase activity"/>
    <property type="evidence" value="ECO:0007669"/>
    <property type="project" value="TreeGrafter"/>
</dbReference>
<evidence type="ECO:0000259" key="3">
    <source>
        <dbReference type="PROSITE" id="PS50405"/>
    </source>
</evidence>
<organism evidence="4 5">
    <name type="scientific">Defluviicoccus vanus</name>
    <dbReference type="NCBI Taxonomy" id="111831"/>
    <lineage>
        <taxon>Bacteria</taxon>
        <taxon>Pseudomonadati</taxon>
        <taxon>Pseudomonadota</taxon>
        <taxon>Alphaproteobacteria</taxon>
        <taxon>Rhodospirillales</taxon>
        <taxon>Rhodospirillaceae</taxon>
        <taxon>Defluviicoccus</taxon>
    </lineage>
</organism>
<proteinExistence type="predicted"/>
<sequence>MWTLYHQWLSPFCRKVRLFLAEKKVDFELRLEPVWDRRAEFLALNPAGEVPVLENIDGATLADSQAIVEFIEEEVPEPSLIGRDAAERAEVRRLVAWFDRKFNAEVTDNLVGEKVVNRLLRMGTPDSRAIRAGHLNVRHHLEYVGFLMERRTWLAGDRLTLADLTAAAHFSCIDYLGDVPWEAHEEAKTWYARIKSRPSFRPLLSDHIPGMAPASNYADMDF</sequence>
<feature type="domain" description="GST N-terminal" evidence="2">
    <location>
        <begin position="1"/>
        <end position="79"/>
    </location>
</feature>
<protein>
    <submittedName>
        <fullName evidence="4">Glutathione S-transferase family protein</fullName>
    </submittedName>
</protein>
<dbReference type="Gene3D" id="3.40.30.10">
    <property type="entry name" value="Glutaredoxin"/>
    <property type="match status" value="1"/>
</dbReference>
<dbReference type="InterPro" id="IPR004046">
    <property type="entry name" value="GST_C"/>
</dbReference>
<keyword evidence="4" id="KW-0808">Transferase</keyword>
<dbReference type="Gene3D" id="1.20.1050.10">
    <property type="match status" value="1"/>
</dbReference>
<dbReference type="InterPro" id="IPR004045">
    <property type="entry name" value="Glutathione_S-Trfase_N"/>
</dbReference>